<dbReference type="Pfam" id="PF18804">
    <property type="entry name" value="CxC3"/>
    <property type="match status" value="1"/>
</dbReference>
<reference evidence="2" key="1">
    <citation type="submission" date="2023-01" db="EMBL/GenBank/DDBJ databases">
        <title>Genome assembly of the deep-sea coral Lophelia pertusa.</title>
        <authorList>
            <person name="Herrera S."/>
            <person name="Cordes E."/>
        </authorList>
    </citation>
    <scope>NUCLEOTIDE SEQUENCE</scope>
    <source>
        <strain evidence="2">USNM1676648</strain>
        <tissue evidence="2">Polyp</tissue>
    </source>
</reference>
<evidence type="ECO:0000259" key="1">
    <source>
        <dbReference type="Pfam" id="PF18804"/>
    </source>
</evidence>
<sequence>MPAWDRRMTALNENWEASRSFLFNIMVSAQGSFGSSVCMQCQERQWMLQCVECGSKRLCSACDAQVHEQYPFHDREAFVDGCFKHIPPTISVDESGKLKETVKWLKPSTLPSMCSVCHEEGTLTLNPASGFLVVVNQKGRFDFNNCVCCCSGCGFTPTIWSLRDVIKAGYWPGSPKNSTYLFDQNLFHYWDCLQNRMPGTSEVSFLKALGDFSQAKGRAFTITRTFSRAFKEWKFCIFEMDQAQGISWMSCPTCGVDQHSCHVDGNMKLYRYKTSGMLESVLFHVFLWTI</sequence>
<comment type="caution">
    <text evidence="2">The sequence shown here is derived from an EMBL/GenBank/DDBJ whole genome shotgun (WGS) entry which is preliminary data.</text>
</comment>
<accession>A0A9X0CR88</accession>
<dbReference type="Proteomes" id="UP001163046">
    <property type="component" value="Unassembled WGS sequence"/>
</dbReference>
<feature type="domain" description="CxC3 like cysteine cluster" evidence="1">
    <location>
        <begin position="108"/>
        <end position="215"/>
    </location>
</feature>
<name>A0A9X0CR88_9CNID</name>
<dbReference type="PANTHER" id="PTHR33104">
    <property type="entry name" value="SI:DKEY-29D5.2"/>
    <property type="match status" value="1"/>
</dbReference>
<dbReference type="EMBL" id="MU826862">
    <property type="protein sequence ID" value="KAJ7370559.1"/>
    <property type="molecule type" value="Genomic_DNA"/>
</dbReference>
<proteinExistence type="predicted"/>
<dbReference type="OrthoDB" id="5989103at2759"/>
<dbReference type="PANTHER" id="PTHR33104:SF2">
    <property type="entry name" value="CXC3 LIKE CYSTEINE CLUSTER DOMAIN-CONTAINING PROTEIN"/>
    <property type="match status" value="1"/>
</dbReference>
<evidence type="ECO:0000313" key="3">
    <source>
        <dbReference type="Proteomes" id="UP001163046"/>
    </source>
</evidence>
<evidence type="ECO:0000313" key="2">
    <source>
        <dbReference type="EMBL" id="KAJ7370559.1"/>
    </source>
</evidence>
<dbReference type="AlphaFoldDB" id="A0A9X0CR88"/>
<gene>
    <name evidence="2" type="ORF">OS493_031565</name>
</gene>
<protein>
    <recommendedName>
        <fullName evidence="1">CxC3 like cysteine cluster domain-containing protein</fullName>
    </recommendedName>
</protein>
<organism evidence="2 3">
    <name type="scientific">Desmophyllum pertusum</name>
    <dbReference type="NCBI Taxonomy" id="174260"/>
    <lineage>
        <taxon>Eukaryota</taxon>
        <taxon>Metazoa</taxon>
        <taxon>Cnidaria</taxon>
        <taxon>Anthozoa</taxon>
        <taxon>Hexacorallia</taxon>
        <taxon>Scleractinia</taxon>
        <taxon>Caryophylliina</taxon>
        <taxon>Caryophylliidae</taxon>
        <taxon>Desmophyllum</taxon>
    </lineage>
</organism>
<dbReference type="InterPro" id="IPR040564">
    <property type="entry name" value="CxC3-like"/>
</dbReference>
<keyword evidence="3" id="KW-1185">Reference proteome</keyword>